<dbReference type="GO" id="GO:0046872">
    <property type="term" value="F:metal ion binding"/>
    <property type="evidence" value="ECO:0007669"/>
    <property type="project" value="UniProtKB-KW"/>
</dbReference>
<evidence type="ECO:0000313" key="14">
    <source>
        <dbReference type="Proteomes" id="UP000198372"/>
    </source>
</evidence>
<comment type="cofactor">
    <cofactor evidence="9">
        <name>[2Fe-2S] cluster</name>
        <dbReference type="ChEBI" id="CHEBI:190135"/>
    </cofactor>
</comment>
<feature type="binding site" evidence="9">
    <location>
        <position position="251"/>
    </location>
    <ligand>
        <name>[2Fe-2S] cluster</name>
        <dbReference type="ChEBI" id="CHEBI:190135"/>
    </ligand>
</feature>
<keyword evidence="6 9" id="KW-0408">Iron</keyword>
<feature type="domain" description="Fe-S cluster assembly protein Dre2 N-terminal" evidence="12">
    <location>
        <begin position="60"/>
        <end position="131"/>
    </location>
</feature>
<dbReference type="PANTHER" id="PTHR13273">
    <property type="entry name" value="ANAMORSIN"/>
    <property type="match status" value="1"/>
</dbReference>
<dbReference type="AlphaFoldDB" id="A0A238FBR1"/>
<name>A0A238FBR1_9BASI</name>
<dbReference type="Pfam" id="PF05093">
    <property type="entry name" value="CIAPIN1"/>
    <property type="match status" value="1"/>
</dbReference>
<evidence type="ECO:0000256" key="5">
    <source>
        <dbReference type="ARBA" id="ARBA00022723"/>
    </source>
</evidence>
<comment type="domain">
    <text evidence="9">The C-terminal domain binds 2 Fe-S clusters but is otherwise mostly in an intrinsically disordered conformation.</text>
</comment>
<feature type="binding site" evidence="9">
    <location>
        <position position="307"/>
    </location>
    <ligand>
        <name>[4Fe-4S] cluster</name>
        <dbReference type="ChEBI" id="CHEBI:49883"/>
    </ligand>
</feature>
<reference evidence="14" key="1">
    <citation type="submission" date="2016-09" db="EMBL/GenBank/DDBJ databases">
        <authorList>
            <person name="Jeantristanb JTB J.-T."/>
            <person name="Ricardo R."/>
        </authorList>
    </citation>
    <scope>NUCLEOTIDE SEQUENCE [LARGE SCALE GENOMIC DNA]</scope>
</reference>
<keyword evidence="7 9" id="KW-0411">Iron-sulfur</keyword>
<accession>A0A238FBR1</accession>
<dbReference type="GO" id="GO:0009055">
    <property type="term" value="F:electron transfer activity"/>
    <property type="evidence" value="ECO:0007669"/>
    <property type="project" value="UniProtKB-UniRule"/>
</dbReference>
<dbReference type="GO" id="GO:0016226">
    <property type="term" value="P:iron-sulfur cluster assembly"/>
    <property type="evidence" value="ECO:0007669"/>
    <property type="project" value="UniProtKB-UniRule"/>
</dbReference>
<keyword evidence="5 9" id="KW-0479">Metal-binding</keyword>
<dbReference type="InterPro" id="IPR031838">
    <property type="entry name" value="Dre2_N"/>
</dbReference>
<evidence type="ECO:0000256" key="4">
    <source>
        <dbReference type="ARBA" id="ARBA00022490"/>
    </source>
</evidence>
<dbReference type="GO" id="GO:0051537">
    <property type="term" value="F:2 iron, 2 sulfur cluster binding"/>
    <property type="evidence" value="ECO:0007669"/>
    <property type="project" value="UniProtKB-UniRule"/>
</dbReference>
<comment type="subcellular location">
    <subcellularLocation>
        <location evidence="9">Cytoplasm</location>
    </subcellularLocation>
    <subcellularLocation>
        <location evidence="9">Mitochondrion intermembrane space</location>
    </subcellularLocation>
</comment>
<proteinExistence type="inferred from homology"/>
<feature type="region of interest" description="Fe-S binding site B" evidence="9">
    <location>
        <begin position="296"/>
        <end position="310"/>
    </location>
</feature>
<evidence type="ECO:0000256" key="9">
    <source>
        <dbReference type="HAMAP-Rule" id="MF_03115"/>
    </source>
</evidence>
<feature type="binding site" evidence="9">
    <location>
        <position position="239"/>
    </location>
    <ligand>
        <name>[2Fe-2S] cluster</name>
        <dbReference type="ChEBI" id="CHEBI:190135"/>
    </ligand>
</feature>
<feature type="short sequence motif" description="Cx2C motif 1" evidence="9">
    <location>
        <begin position="296"/>
        <end position="299"/>
    </location>
</feature>
<dbReference type="HAMAP" id="MF_03115">
    <property type="entry name" value="Anamorsin"/>
    <property type="match status" value="1"/>
</dbReference>
<keyword evidence="4 9" id="KW-0963">Cytoplasm</keyword>
<keyword evidence="8 9" id="KW-0496">Mitochondrion</keyword>
<feature type="compositionally biased region" description="Low complexity" evidence="10">
    <location>
        <begin position="171"/>
        <end position="185"/>
    </location>
</feature>
<feature type="binding site" evidence="9">
    <location>
        <position position="253"/>
    </location>
    <ligand>
        <name>[2Fe-2S] cluster</name>
        <dbReference type="ChEBI" id="CHEBI:190135"/>
    </ligand>
</feature>
<protein>
    <submittedName>
        <fullName evidence="13">BQ2448_699 protein</fullName>
    </submittedName>
</protein>
<comment type="domain">
    <text evidence="9">The N-terminal domain has structural similarity with S-adenosyl-L-methionine-dependent methyltransferases, but does not bind S-adenosyl-L-methionine. It is required for correct assembly of the 2 Fe-S clusters.</text>
</comment>
<dbReference type="Proteomes" id="UP000198372">
    <property type="component" value="Unassembled WGS sequence"/>
</dbReference>
<feature type="binding site" evidence="9">
    <location>
        <position position="299"/>
    </location>
    <ligand>
        <name>[4Fe-4S] cluster</name>
        <dbReference type="ChEBI" id="CHEBI:49883"/>
    </ligand>
</feature>
<evidence type="ECO:0000259" key="12">
    <source>
        <dbReference type="Pfam" id="PF16803"/>
    </source>
</evidence>
<keyword evidence="3 9" id="KW-0004">4Fe-4S</keyword>
<comment type="similarity">
    <text evidence="2 9">Belongs to the anamorsin family.</text>
</comment>
<dbReference type="EMBL" id="FMSP01000003">
    <property type="protein sequence ID" value="SCV68578.1"/>
    <property type="molecule type" value="Genomic_DNA"/>
</dbReference>
<comment type="domain">
    <text evidence="9">The twin Cx2C motifs are involved in the recognition by the mitochondrial MIA40-ERV1 disulfide relay system. The formation of 2 disulfide bonds in the Cx2C motifs through dithiol/disulfide exchange reactions effectively traps the protein in the mitochondrial intermembrane space.</text>
</comment>
<organism evidence="13 14">
    <name type="scientific">Microbotryum intermedium</name>
    <dbReference type="NCBI Taxonomy" id="269621"/>
    <lineage>
        <taxon>Eukaryota</taxon>
        <taxon>Fungi</taxon>
        <taxon>Dikarya</taxon>
        <taxon>Basidiomycota</taxon>
        <taxon>Pucciniomycotina</taxon>
        <taxon>Microbotryomycetes</taxon>
        <taxon>Microbotryales</taxon>
        <taxon>Microbotryaceae</taxon>
        <taxon>Microbotryum</taxon>
    </lineage>
</organism>
<evidence type="ECO:0000256" key="6">
    <source>
        <dbReference type="ARBA" id="ARBA00023004"/>
    </source>
</evidence>
<comment type="cofactor">
    <cofactor evidence="1 9">
        <name>[4Fe-4S] cluster</name>
        <dbReference type="ChEBI" id="CHEBI:49883"/>
    </cofactor>
</comment>
<evidence type="ECO:0000256" key="7">
    <source>
        <dbReference type="ARBA" id="ARBA00023014"/>
    </source>
</evidence>
<dbReference type="PANTHER" id="PTHR13273:SF14">
    <property type="entry name" value="ANAMORSIN"/>
    <property type="match status" value="1"/>
</dbReference>
<feature type="binding site" evidence="9">
    <location>
        <position position="310"/>
    </location>
    <ligand>
        <name>[4Fe-4S] cluster</name>
        <dbReference type="ChEBI" id="CHEBI:49883"/>
    </ligand>
</feature>
<dbReference type="OrthoDB" id="311633at2759"/>
<dbReference type="GO" id="GO:0005758">
    <property type="term" value="C:mitochondrial intermembrane space"/>
    <property type="evidence" value="ECO:0007669"/>
    <property type="project" value="UniProtKB-SubCell"/>
</dbReference>
<evidence type="ECO:0000259" key="11">
    <source>
        <dbReference type="Pfam" id="PF05093"/>
    </source>
</evidence>
<evidence type="ECO:0000256" key="2">
    <source>
        <dbReference type="ARBA" id="ARBA00008169"/>
    </source>
</evidence>
<evidence type="ECO:0000256" key="3">
    <source>
        <dbReference type="ARBA" id="ARBA00022485"/>
    </source>
</evidence>
<dbReference type="Pfam" id="PF16803">
    <property type="entry name" value="DRE2_N"/>
    <property type="match status" value="1"/>
</dbReference>
<feature type="short sequence motif" description="Cx2C motif 2" evidence="9">
    <location>
        <begin position="307"/>
        <end position="310"/>
    </location>
</feature>
<dbReference type="InterPro" id="IPR007785">
    <property type="entry name" value="Anamorsin"/>
</dbReference>
<feature type="binding site" evidence="9">
    <location>
        <position position="248"/>
    </location>
    <ligand>
        <name>[2Fe-2S] cluster</name>
        <dbReference type="ChEBI" id="CHEBI:190135"/>
    </ligand>
</feature>
<feature type="region of interest" description="Disordered" evidence="10">
    <location>
        <begin position="160"/>
        <end position="185"/>
    </location>
</feature>
<sequence length="335" mass="34262">MAPIGIDMSDDFDDLTGSNATTGAGSAGSSALASILVLSCQQAAGDGSYQSLVQSLTQLGQGEVEMHMFDRIVEGATTLAPAQYQHISILLPSTLITPSLLALIEPSLAPGGVFQIHGQEAASSESVVNDLKALPAFAGNVTTDQKDPTVLLCSKPIAPLSEPSSTPPPVAGTSAAPSSTSAPSSVALPLRSSRAAKAAKASLWAFTSSNGAATPTIDESTLLTPEDLERPSLVKREDCNVKKTRKACKNCSCGLREMLLQEKDDLGAVGFAEGTTGVEGADAGVKTMGANVTSSCGSCYLGDAFRCASCPYLGMPAFEPGQKVKIGGHDDKPIA</sequence>
<evidence type="ECO:0000256" key="1">
    <source>
        <dbReference type="ARBA" id="ARBA00001966"/>
    </source>
</evidence>
<feature type="domain" description="Anamorsin C-terminal" evidence="11">
    <location>
        <begin position="234"/>
        <end position="326"/>
    </location>
</feature>
<gene>
    <name evidence="13" type="ORF">BQ2448_699</name>
</gene>
<evidence type="ECO:0000256" key="8">
    <source>
        <dbReference type="ARBA" id="ARBA00023128"/>
    </source>
</evidence>
<evidence type="ECO:0000313" key="13">
    <source>
        <dbReference type="EMBL" id="SCV68578.1"/>
    </source>
</evidence>
<keyword evidence="14" id="KW-1185">Reference proteome</keyword>
<feature type="binding site" evidence="9">
    <location>
        <position position="296"/>
    </location>
    <ligand>
        <name>[4Fe-4S] cluster</name>
        <dbReference type="ChEBI" id="CHEBI:49883"/>
    </ligand>
</feature>
<keyword evidence="9" id="KW-0001">2Fe-2S</keyword>
<comment type="caution">
    <text evidence="9">Lacks conserved residue(s) required for the propagation of feature annotation.</text>
</comment>
<dbReference type="GO" id="GO:0051539">
    <property type="term" value="F:4 iron, 4 sulfur cluster binding"/>
    <property type="evidence" value="ECO:0007669"/>
    <property type="project" value="UniProtKB-KW"/>
</dbReference>
<evidence type="ECO:0000256" key="10">
    <source>
        <dbReference type="SAM" id="MobiDB-lite"/>
    </source>
</evidence>
<dbReference type="STRING" id="269621.A0A238FBR1"/>
<dbReference type="InterPro" id="IPR046408">
    <property type="entry name" value="CIAPIN1"/>
</dbReference>